<gene>
    <name evidence="2" type="ORF">GCM10010508_58080</name>
</gene>
<name>A0A918Y965_9ACTN</name>
<dbReference type="AlphaFoldDB" id="A0A918Y965"/>
<protein>
    <submittedName>
        <fullName evidence="2">Uncharacterized protein</fullName>
    </submittedName>
</protein>
<evidence type="ECO:0000256" key="1">
    <source>
        <dbReference type="SAM" id="MobiDB-lite"/>
    </source>
</evidence>
<dbReference type="Proteomes" id="UP000608955">
    <property type="component" value="Unassembled WGS sequence"/>
</dbReference>
<evidence type="ECO:0000313" key="2">
    <source>
        <dbReference type="EMBL" id="GHD95032.1"/>
    </source>
</evidence>
<reference evidence="2" key="1">
    <citation type="journal article" date="2014" name="Int. J. Syst. Evol. Microbiol.">
        <title>Complete genome sequence of Corynebacterium casei LMG S-19264T (=DSM 44701T), isolated from a smear-ripened cheese.</title>
        <authorList>
            <consortium name="US DOE Joint Genome Institute (JGI-PGF)"/>
            <person name="Walter F."/>
            <person name="Albersmeier A."/>
            <person name="Kalinowski J."/>
            <person name="Ruckert C."/>
        </authorList>
    </citation>
    <scope>NUCLEOTIDE SEQUENCE</scope>
    <source>
        <strain evidence="2">JCM 4654</strain>
    </source>
</reference>
<organism evidence="2 3">
    <name type="scientific">Streptomyces naganishii JCM 4654</name>
    <dbReference type="NCBI Taxonomy" id="1306179"/>
    <lineage>
        <taxon>Bacteria</taxon>
        <taxon>Bacillati</taxon>
        <taxon>Actinomycetota</taxon>
        <taxon>Actinomycetes</taxon>
        <taxon>Kitasatosporales</taxon>
        <taxon>Streptomycetaceae</taxon>
        <taxon>Streptomyces</taxon>
    </lineage>
</organism>
<feature type="region of interest" description="Disordered" evidence="1">
    <location>
        <begin position="61"/>
        <end position="83"/>
    </location>
</feature>
<feature type="compositionally biased region" description="Basic and acidic residues" evidence="1">
    <location>
        <begin position="73"/>
        <end position="83"/>
    </location>
</feature>
<accession>A0A918Y965</accession>
<comment type="caution">
    <text evidence="2">The sequence shown here is derived from an EMBL/GenBank/DDBJ whole genome shotgun (WGS) entry which is preliminary data.</text>
</comment>
<keyword evidence="3" id="KW-1185">Reference proteome</keyword>
<reference evidence="2" key="2">
    <citation type="submission" date="2020-09" db="EMBL/GenBank/DDBJ databases">
        <authorList>
            <person name="Sun Q."/>
            <person name="Ohkuma M."/>
        </authorList>
    </citation>
    <scope>NUCLEOTIDE SEQUENCE</scope>
    <source>
        <strain evidence="2">JCM 4654</strain>
    </source>
</reference>
<proteinExistence type="predicted"/>
<sequence length="83" mass="9024">MTVNTITPRIQGVPGARDRETVALRLQRAPRGVAITLPCGASHDKGYLAITCRFSLPAGPDDRFRGFRPGRAARPDQRIAKPS</sequence>
<evidence type="ECO:0000313" key="3">
    <source>
        <dbReference type="Proteomes" id="UP000608955"/>
    </source>
</evidence>
<dbReference type="EMBL" id="BMVF01000020">
    <property type="protein sequence ID" value="GHD95032.1"/>
    <property type="molecule type" value="Genomic_DNA"/>
</dbReference>